<sequence length="138" mass="16055">MNSIFHKIVSVFMAILVMVTTMSFTIDMHYCGEMLVDYSLTQSAHSCGMDMEKPTSDCEIQTLEDSCCSDKQIFIEGQDELKHSFDTLSLEQQTFVASFFYSYINLFEDLDTNIIPFRNYNPPFLIRDIQKLHETYLI</sequence>
<organism evidence="1 2">
    <name type="scientific">Aequorivita xiaoshiensis</name>
    <dbReference type="NCBI Taxonomy" id="2874476"/>
    <lineage>
        <taxon>Bacteria</taxon>
        <taxon>Pseudomonadati</taxon>
        <taxon>Bacteroidota</taxon>
        <taxon>Flavobacteriia</taxon>
        <taxon>Flavobacteriales</taxon>
        <taxon>Flavobacteriaceae</taxon>
        <taxon>Aequorivita</taxon>
    </lineage>
</organism>
<dbReference type="RefSeq" id="WP_237608238.1">
    <property type="nucleotide sequence ID" value="NZ_JAIRBB010000005.1"/>
</dbReference>
<reference evidence="1" key="1">
    <citation type="submission" date="2021-09" db="EMBL/GenBank/DDBJ databases">
        <title>Genome of Aequorivita sp. strain F64183.</title>
        <authorList>
            <person name="Wang Y."/>
        </authorList>
    </citation>
    <scope>NUCLEOTIDE SEQUENCE</scope>
    <source>
        <strain evidence="1">F64183</strain>
    </source>
</reference>
<name>A0A9X1R2H6_9FLAO</name>
<evidence type="ECO:0000313" key="2">
    <source>
        <dbReference type="Proteomes" id="UP001139462"/>
    </source>
</evidence>
<dbReference type="InterPro" id="IPR058060">
    <property type="entry name" value="HYC_CC_PP"/>
</dbReference>
<keyword evidence="2" id="KW-1185">Reference proteome</keyword>
<evidence type="ECO:0000313" key="1">
    <source>
        <dbReference type="EMBL" id="MCG2431089.1"/>
    </source>
</evidence>
<dbReference type="Pfam" id="PF26622">
    <property type="entry name" value="DUF8199"/>
    <property type="match status" value="1"/>
</dbReference>
<comment type="caution">
    <text evidence="1">The sequence shown here is derived from an EMBL/GenBank/DDBJ whole genome shotgun (WGS) entry which is preliminary data.</text>
</comment>
<dbReference type="NCBIfam" id="NF047658">
    <property type="entry name" value="HYC_CC_PP"/>
    <property type="match status" value="1"/>
</dbReference>
<dbReference type="InterPro" id="IPR058512">
    <property type="entry name" value="DUF8199"/>
</dbReference>
<protein>
    <recommendedName>
        <fullName evidence="3">Secreted protein</fullName>
    </recommendedName>
</protein>
<dbReference type="AlphaFoldDB" id="A0A9X1R2H6"/>
<gene>
    <name evidence="1" type="ORF">K8344_08150</name>
</gene>
<proteinExistence type="predicted"/>
<dbReference type="EMBL" id="JAIRBB010000005">
    <property type="protein sequence ID" value="MCG2431089.1"/>
    <property type="molecule type" value="Genomic_DNA"/>
</dbReference>
<dbReference type="Proteomes" id="UP001139462">
    <property type="component" value="Unassembled WGS sequence"/>
</dbReference>
<evidence type="ECO:0008006" key="3">
    <source>
        <dbReference type="Google" id="ProtNLM"/>
    </source>
</evidence>
<accession>A0A9X1R2H6</accession>